<dbReference type="SUPFAM" id="SSF56112">
    <property type="entry name" value="Protein kinase-like (PK-like)"/>
    <property type="match status" value="1"/>
</dbReference>
<accession>A0A7V8VBQ4</accession>
<dbReference type="EMBL" id="JACEFB010000001">
    <property type="protein sequence ID" value="MBA2224986.1"/>
    <property type="molecule type" value="Genomic_DNA"/>
</dbReference>
<dbReference type="PROSITE" id="PS00108">
    <property type="entry name" value="PROTEIN_KINASE_ST"/>
    <property type="match status" value="1"/>
</dbReference>
<dbReference type="RefSeq" id="WP_194536394.1">
    <property type="nucleotide sequence ID" value="NZ_JACEFB010000001.1"/>
</dbReference>
<dbReference type="Pfam" id="PF00069">
    <property type="entry name" value="Pkinase"/>
    <property type="match status" value="1"/>
</dbReference>
<reference evidence="3 4" key="1">
    <citation type="submission" date="2020-07" db="EMBL/GenBank/DDBJ databases">
        <title>Thermogemmata thermophila gen. nov., sp. nov., a novel moderate thermophilic planctomycete from a Kamchatka hot spring.</title>
        <authorList>
            <person name="Elcheninov A.G."/>
            <person name="Podosokorskaya O.A."/>
            <person name="Kovaleva O.L."/>
            <person name="Novikov A."/>
            <person name="Bonch-Osmolovskaya E.A."/>
            <person name="Toshchakov S.V."/>
            <person name="Kublanov I.V."/>
        </authorList>
    </citation>
    <scope>NUCLEOTIDE SEQUENCE [LARGE SCALE GENOMIC DNA]</scope>
    <source>
        <strain evidence="3 4">2918</strain>
    </source>
</reference>
<dbReference type="PROSITE" id="PS50011">
    <property type="entry name" value="PROTEIN_KINASE_DOM"/>
    <property type="match status" value="1"/>
</dbReference>
<dbReference type="Proteomes" id="UP000542342">
    <property type="component" value="Unassembled WGS sequence"/>
</dbReference>
<dbReference type="InterPro" id="IPR008271">
    <property type="entry name" value="Ser/Thr_kinase_AS"/>
</dbReference>
<name>A0A7V8VBQ4_9BACT</name>
<dbReference type="Gene3D" id="1.10.510.10">
    <property type="entry name" value="Transferase(Phosphotransferase) domain 1"/>
    <property type="match status" value="1"/>
</dbReference>
<protein>
    <submittedName>
        <fullName evidence="3">Protein kinase</fullName>
    </submittedName>
</protein>
<evidence type="ECO:0000313" key="3">
    <source>
        <dbReference type="EMBL" id="MBA2224986.1"/>
    </source>
</evidence>
<evidence type="ECO:0000259" key="2">
    <source>
        <dbReference type="PROSITE" id="PS50011"/>
    </source>
</evidence>
<dbReference type="InterPro" id="IPR025904">
    <property type="entry name" value="Tubulin-like"/>
</dbReference>
<comment type="caution">
    <text evidence="3">The sequence shown here is derived from an EMBL/GenBank/DDBJ whole genome shotgun (WGS) entry which is preliminary data.</text>
</comment>
<dbReference type="AlphaFoldDB" id="A0A7V8VBQ4"/>
<dbReference type="Pfam" id="PF13809">
    <property type="entry name" value="Tubulin_2"/>
    <property type="match status" value="1"/>
</dbReference>
<evidence type="ECO:0000313" key="4">
    <source>
        <dbReference type="Proteomes" id="UP000542342"/>
    </source>
</evidence>
<feature type="domain" description="Protein kinase" evidence="2">
    <location>
        <begin position="15"/>
        <end position="269"/>
    </location>
</feature>
<organism evidence="3 4">
    <name type="scientific">Thermogemmata fonticola</name>
    <dbReference type="NCBI Taxonomy" id="2755323"/>
    <lineage>
        <taxon>Bacteria</taxon>
        <taxon>Pseudomonadati</taxon>
        <taxon>Planctomycetota</taxon>
        <taxon>Planctomycetia</taxon>
        <taxon>Gemmatales</taxon>
        <taxon>Gemmataceae</taxon>
        <taxon>Thermogemmata</taxon>
    </lineage>
</organism>
<dbReference type="CDD" id="cd14014">
    <property type="entry name" value="STKc_PknB_like"/>
    <property type="match status" value="1"/>
</dbReference>
<dbReference type="InterPro" id="IPR036525">
    <property type="entry name" value="Tubulin/FtsZ_GTPase_sf"/>
</dbReference>
<dbReference type="GO" id="GO:0004674">
    <property type="term" value="F:protein serine/threonine kinase activity"/>
    <property type="evidence" value="ECO:0007669"/>
    <property type="project" value="InterPro"/>
</dbReference>
<dbReference type="Gene3D" id="3.40.50.1440">
    <property type="entry name" value="Tubulin/FtsZ, GTPase domain"/>
    <property type="match status" value="1"/>
</dbReference>
<dbReference type="GO" id="GO:0005737">
    <property type="term" value="C:cytoplasm"/>
    <property type="evidence" value="ECO:0007669"/>
    <property type="project" value="TreeGrafter"/>
</dbReference>
<dbReference type="PANTHER" id="PTHR24348:SF68">
    <property type="entry name" value="SERINE_THREONINE-PROTEIN KINASE ATG1C"/>
    <property type="match status" value="1"/>
</dbReference>
<keyword evidence="3" id="KW-0418">Kinase</keyword>
<dbReference type="SUPFAM" id="SSF52490">
    <property type="entry name" value="Tubulin nucleotide-binding domain-like"/>
    <property type="match status" value="1"/>
</dbReference>
<feature type="region of interest" description="Disordered" evidence="1">
    <location>
        <begin position="286"/>
        <end position="315"/>
    </location>
</feature>
<proteinExistence type="predicted"/>
<dbReference type="InterPro" id="IPR000719">
    <property type="entry name" value="Prot_kinase_dom"/>
</dbReference>
<keyword evidence="3" id="KW-0808">Transferase</keyword>
<sequence length="1171" mass="131140">MSLRIAAQAEPLPGYVLVERLGAGGFGEVWKAVAPGGIAKAIKIIHGDLRSGVDACFALQELKALARVKQVRHPYLLALDRFDVVEGRLLIVMELADCNLWDRFVQCREAGLPGIPRHELLTYMLETAEVLDLFNDQFQLQHLDIKPQNLFLLHNHIKVADFGQVKDLQGLVAAVTGGITPVYAAPETFDGVITRYCDQYSLACVYQELLTGRRPFDGTTPAQLLRQHLFQAPHLEPLPPSDRPIVARALAKKPEERWPTVTAFVQHLIGSTPSGVVRFPALRRPAEGSGVQSSPLLPATPAEQDRETPRGAEPAAAAALSPALVIGVGGSALPILQRLRWEWLQLAEGVPAGAPPPPPLEFLFIDTDEDTIRQASEESASEGWAALPQEDVIHTPLQRMAYYMRPRPSGRLITEDWFDPPLLHVLPRQPRTEGVRMLGRLAFCDHHRLILQRLESALRSLTLAGWNTPPPPNDAAAADVPLGLTVMILASLGGGTGSGMFLDLAYAVRSRLQQLDMPRVTVQALLLLPPVAGDASALQPALANTYAALRELAHYSRPDTLYTVEYEELHGRIQTRQPPFDRCFVVQQAVRDTEAPPPRRDSAVLRLRTRREPGPAGSRILTRPASRDERLTPMPQRTLRLSLTPSDLLAAEILRLHLLTPVGQRLRLAYARSRGPGVAQLPLSWPALSHWRWPRRELLHRLALACAQQCVQRWTDLPAAAEPSQQFLTLAHHLWSELKLTPAQMREELEQAAAAALGRPASDTWAELVAPHIPRSWFARWPQAARLEETVEQLILLLGPPRPLGSPAVGVIEQHFSTTVENHLHRLRKQLPKSLETWCRDRRLYLGGTEMLLMQWIAVAERFWNRFTQEAEQQAQKAREHYEVLMNAVHASRGLRRPGSGELREALRGFPELQYATLLHRGLLRFYHQLRDLLLEPLGQVRRAREQFRNLAEEVPTRSAHERRPPPDWLLPPDCPNLDELAQRLLRSLSPQQIEVIDTAALEALQESSEGPLLSLLLEERGRHHCWQRLVHTLAGLLPPCLQQIDFFHVLRQHYPSSADIQEALRRMFHAAEPPPGLSASEAMTELLLVACPGGSTGAALRDLTLQTIPLEGLLLADLEDEWVLYREWAFFPWESLPQAGTQAALAYQHWLEQCETSPHCRIDVSEWKAF</sequence>
<evidence type="ECO:0000256" key="1">
    <source>
        <dbReference type="SAM" id="MobiDB-lite"/>
    </source>
</evidence>
<keyword evidence="4" id="KW-1185">Reference proteome</keyword>
<dbReference type="SMART" id="SM00220">
    <property type="entry name" value="S_TKc"/>
    <property type="match status" value="1"/>
</dbReference>
<gene>
    <name evidence="3" type="ORF">H0921_02290</name>
</gene>
<dbReference type="GO" id="GO:0005524">
    <property type="term" value="F:ATP binding"/>
    <property type="evidence" value="ECO:0007669"/>
    <property type="project" value="InterPro"/>
</dbReference>
<dbReference type="InterPro" id="IPR011009">
    <property type="entry name" value="Kinase-like_dom_sf"/>
</dbReference>
<dbReference type="InterPro" id="IPR045269">
    <property type="entry name" value="Atg1-like"/>
</dbReference>
<dbReference type="PANTHER" id="PTHR24348">
    <property type="entry name" value="SERINE/THREONINE-PROTEIN KINASE UNC-51-RELATED"/>
    <property type="match status" value="1"/>
</dbReference>